<evidence type="ECO:0000256" key="1">
    <source>
        <dbReference type="ARBA" id="ARBA00004123"/>
    </source>
</evidence>
<dbReference type="PRINTS" id="PR00367">
    <property type="entry name" value="ETHRSPELEMNT"/>
</dbReference>
<dbReference type="AlphaFoldDB" id="M1KCM4"/>
<dbReference type="PANTHER" id="PTHR31190:SF181">
    <property type="entry name" value="OS02G0764700 PROTEIN"/>
    <property type="match status" value="1"/>
</dbReference>
<feature type="compositionally biased region" description="Basic residues" evidence="6">
    <location>
        <begin position="93"/>
        <end position="106"/>
    </location>
</feature>
<dbReference type="GO" id="GO:0005634">
    <property type="term" value="C:nucleus"/>
    <property type="evidence" value="ECO:0007669"/>
    <property type="project" value="UniProtKB-SubCell"/>
</dbReference>
<dbReference type="InterPro" id="IPR036955">
    <property type="entry name" value="AP2/ERF_dom_sf"/>
</dbReference>
<keyword evidence="3" id="KW-0238">DNA-binding</keyword>
<gene>
    <name evidence="8" type="primary">ERF8</name>
</gene>
<sequence length="251" mass="27607">MQDDFVVLHLTSSSSSSSFLTAASTTTAAATCQHCRIFDCLGCNLFDPIHDQNAPRTQEGYQGQAAPVPAMTKTRRNKRAMEAGVGSSNPGATKRKKEKKNKYRGVRQRPWGKWAAEIRDPHRAARVWLGTFDTAEDAARAYDRAAVGFRGARAKLNFPLTDYLEDYKEEEEEEEEGDLNNNEGAVRDGIIMGTTVEDQQFVKIEDDKELEDWMMSMIDDDFDSSASTSGSGPSGSAFASAAAYSSGCCWN</sequence>
<keyword evidence="5" id="KW-0539">Nucleus</keyword>
<evidence type="ECO:0000256" key="3">
    <source>
        <dbReference type="ARBA" id="ARBA00023125"/>
    </source>
</evidence>
<feature type="region of interest" description="Disordered" evidence="6">
    <location>
        <begin position="74"/>
        <end position="106"/>
    </location>
</feature>
<proteinExistence type="evidence at transcript level"/>
<evidence type="ECO:0000259" key="7">
    <source>
        <dbReference type="PROSITE" id="PS51032"/>
    </source>
</evidence>
<evidence type="ECO:0000313" key="8">
    <source>
        <dbReference type="EMBL" id="AGE97363.1"/>
    </source>
</evidence>
<dbReference type="Gene3D" id="3.30.730.10">
    <property type="entry name" value="AP2/ERF domain"/>
    <property type="match status" value="1"/>
</dbReference>
<accession>M1KCM4</accession>
<dbReference type="GO" id="GO:0009873">
    <property type="term" value="P:ethylene-activated signaling pathway"/>
    <property type="evidence" value="ECO:0007669"/>
    <property type="project" value="InterPro"/>
</dbReference>
<comment type="subcellular location">
    <subcellularLocation>
        <location evidence="1">Nucleus</location>
    </subcellularLocation>
</comment>
<dbReference type="InterPro" id="IPR001471">
    <property type="entry name" value="AP2/ERF_dom"/>
</dbReference>
<dbReference type="PANTHER" id="PTHR31190">
    <property type="entry name" value="DNA-BINDING DOMAIN"/>
    <property type="match status" value="1"/>
</dbReference>
<protein>
    <submittedName>
        <fullName evidence="8">Ethylene response factor 8</fullName>
    </submittedName>
</protein>
<dbReference type="Pfam" id="PF00847">
    <property type="entry name" value="AP2"/>
    <property type="match status" value="1"/>
</dbReference>
<dbReference type="CDD" id="cd00018">
    <property type="entry name" value="AP2"/>
    <property type="match status" value="1"/>
</dbReference>
<name>M1KCM4_9CARY</name>
<organism evidence="8">
    <name type="scientific">Tamarix hispida</name>
    <dbReference type="NCBI Taxonomy" id="189793"/>
    <lineage>
        <taxon>Eukaryota</taxon>
        <taxon>Viridiplantae</taxon>
        <taxon>Streptophyta</taxon>
        <taxon>Embryophyta</taxon>
        <taxon>Tracheophyta</taxon>
        <taxon>Spermatophyta</taxon>
        <taxon>Magnoliopsida</taxon>
        <taxon>eudicotyledons</taxon>
        <taxon>Gunneridae</taxon>
        <taxon>Pentapetalae</taxon>
        <taxon>Caryophyllales</taxon>
        <taxon>Tamaricaceae</taxon>
        <taxon>Tamarix</taxon>
    </lineage>
</organism>
<evidence type="ECO:0000256" key="6">
    <source>
        <dbReference type="SAM" id="MobiDB-lite"/>
    </source>
</evidence>
<dbReference type="FunFam" id="3.30.730.10:FF:000001">
    <property type="entry name" value="Ethylene-responsive transcription factor 2"/>
    <property type="match status" value="1"/>
</dbReference>
<dbReference type="PROSITE" id="PS51032">
    <property type="entry name" value="AP2_ERF"/>
    <property type="match status" value="1"/>
</dbReference>
<evidence type="ECO:0000256" key="5">
    <source>
        <dbReference type="ARBA" id="ARBA00023242"/>
    </source>
</evidence>
<dbReference type="SMART" id="SM00380">
    <property type="entry name" value="AP2"/>
    <property type="match status" value="1"/>
</dbReference>
<feature type="domain" description="AP2/ERF" evidence="7">
    <location>
        <begin position="102"/>
        <end position="159"/>
    </location>
</feature>
<dbReference type="InterPro" id="IPR044808">
    <property type="entry name" value="ERF_plant"/>
</dbReference>
<dbReference type="SUPFAM" id="SSF54171">
    <property type="entry name" value="DNA-binding domain"/>
    <property type="match status" value="1"/>
</dbReference>
<dbReference type="GO" id="GO:0003700">
    <property type="term" value="F:DNA-binding transcription factor activity"/>
    <property type="evidence" value="ECO:0007669"/>
    <property type="project" value="InterPro"/>
</dbReference>
<dbReference type="GO" id="GO:0003677">
    <property type="term" value="F:DNA binding"/>
    <property type="evidence" value="ECO:0007669"/>
    <property type="project" value="UniProtKB-KW"/>
</dbReference>
<evidence type="ECO:0000256" key="2">
    <source>
        <dbReference type="ARBA" id="ARBA00023015"/>
    </source>
</evidence>
<evidence type="ECO:0000256" key="4">
    <source>
        <dbReference type="ARBA" id="ARBA00023163"/>
    </source>
</evidence>
<keyword evidence="2" id="KW-0805">Transcription regulation</keyword>
<dbReference type="EMBL" id="KC171634">
    <property type="protein sequence ID" value="AGE97363.1"/>
    <property type="molecule type" value="mRNA"/>
</dbReference>
<keyword evidence="4" id="KW-0804">Transcription</keyword>
<dbReference type="InterPro" id="IPR016177">
    <property type="entry name" value="DNA-bd_dom_sf"/>
</dbReference>
<reference evidence="8" key="1">
    <citation type="submission" date="2012-11" db="EMBL/GenBank/DDBJ databases">
        <title>The ethylene response factor genes from Tamarix hispida are in response to salt and drought stresses and involved in ABA signaling pathway.</title>
        <authorList>
            <person name="Liu W.J."/>
            <person name="Wang Y.C."/>
        </authorList>
    </citation>
    <scope>NUCLEOTIDE SEQUENCE</scope>
</reference>